<dbReference type="SUPFAM" id="SSF48452">
    <property type="entry name" value="TPR-like"/>
    <property type="match status" value="1"/>
</dbReference>
<dbReference type="Proteomes" id="UP000012338">
    <property type="component" value="Unassembled WGS sequence"/>
</dbReference>
<reference evidence="1 2" key="1">
    <citation type="journal article" date="2012" name="PLoS Pathog.">
        <title>Diverse lifestyles and strategies of plant pathogenesis encoded in the genomes of eighteen Dothideomycetes fungi.</title>
        <authorList>
            <person name="Ohm R.A."/>
            <person name="Feau N."/>
            <person name="Henrissat B."/>
            <person name="Schoch C.L."/>
            <person name="Horwitz B.A."/>
            <person name="Barry K.W."/>
            <person name="Condon B.J."/>
            <person name="Copeland A.C."/>
            <person name="Dhillon B."/>
            <person name="Glaser F."/>
            <person name="Hesse C.N."/>
            <person name="Kosti I."/>
            <person name="LaButti K."/>
            <person name="Lindquist E.A."/>
            <person name="Lucas S."/>
            <person name="Salamov A.A."/>
            <person name="Bradshaw R.E."/>
            <person name="Ciuffetti L."/>
            <person name="Hamelin R.C."/>
            <person name="Kema G.H.J."/>
            <person name="Lawrence C."/>
            <person name="Scott J.A."/>
            <person name="Spatafora J.W."/>
            <person name="Turgeon B.G."/>
            <person name="de Wit P.J.G.M."/>
            <person name="Zhong S."/>
            <person name="Goodwin S.B."/>
            <person name="Grigoriev I.V."/>
        </authorList>
    </citation>
    <scope>NUCLEOTIDE SEQUENCE [LARGE SCALE GENOMIC DNA]</scope>
    <source>
        <strain evidence="2">C4 / ATCC 48331 / race T</strain>
    </source>
</reference>
<dbReference type="OrthoDB" id="3693369at2759"/>
<sequence>MPRQNHDLLIEESLGQYALAETSHRKASSLRKEVLGLEHPHTLTSMTNLARVLESQGKYEESLRLYWRASTGYDTVLRNDYLTTLACH</sequence>
<keyword evidence="2" id="KW-1185">Reference proteome</keyword>
<dbReference type="InterPro" id="IPR011990">
    <property type="entry name" value="TPR-like_helical_dom_sf"/>
</dbReference>
<dbReference type="EMBL" id="KB733444">
    <property type="protein sequence ID" value="ENI10743.1"/>
    <property type="molecule type" value="Genomic_DNA"/>
</dbReference>
<dbReference type="GeneID" id="25845901"/>
<protein>
    <recommendedName>
        <fullName evidence="3">Kinesin light chain</fullName>
    </recommendedName>
</protein>
<reference evidence="2" key="2">
    <citation type="journal article" date="2013" name="PLoS Genet.">
        <title>Comparative genome structure, secondary metabolite, and effector coding capacity across Cochliobolus pathogens.</title>
        <authorList>
            <person name="Condon B.J."/>
            <person name="Leng Y."/>
            <person name="Wu D."/>
            <person name="Bushley K.E."/>
            <person name="Ohm R.A."/>
            <person name="Otillar R."/>
            <person name="Martin J."/>
            <person name="Schackwitz W."/>
            <person name="Grimwood J."/>
            <person name="MohdZainudin N."/>
            <person name="Xue C."/>
            <person name="Wang R."/>
            <person name="Manning V.A."/>
            <person name="Dhillon B."/>
            <person name="Tu Z.J."/>
            <person name="Steffenson B.J."/>
            <person name="Salamov A."/>
            <person name="Sun H."/>
            <person name="Lowry S."/>
            <person name="LaButti K."/>
            <person name="Han J."/>
            <person name="Copeland A."/>
            <person name="Lindquist E."/>
            <person name="Barry K."/>
            <person name="Schmutz J."/>
            <person name="Baker S.E."/>
            <person name="Ciuffetti L.M."/>
            <person name="Grigoriev I.V."/>
            <person name="Zhong S."/>
            <person name="Turgeon B.G."/>
        </authorList>
    </citation>
    <scope>NUCLEOTIDE SEQUENCE [LARGE SCALE GENOMIC DNA]</scope>
    <source>
        <strain evidence="2">C4 / ATCC 48331 / race T</strain>
    </source>
</reference>
<name>N4XQ11_COCH4</name>
<dbReference type="Gene3D" id="1.25.40.10">
    <property type="entry name" value="Tetratricopeptide repeat domain"/>
    <property type="match status" value="1"/>
</dbReference>
<dbReference type="Pfam" id="PF13424">
    <property type="entry name" value="TPR_12"/>
    <property type="match status" value="1"/>
</dbReference>
<gene>
    <name evidence="1" type="ORF">COCC4DRAFT_55404</name>
</gene>
<organism evidence="1 2">
    <name type="scientific">Cochliobolus heterostrophus (strain C4 / ATCC 48331 / race T)</name>
    <name type="common">Southern corn leaf blight fungus</name>
    <name type="synonym">Bipolaris maydis</name>
    <dbReference type="NCBI Taxonomy" id="665024"/>
    <lineage>
        <taxon>Eukaryota</taxon>
        <taxon>Fungi</taxon>
        <taxon>Dikarya</taxon>
        <taxon>Ascomycota</taxon>
        <taxon>Pezizomycotina</taxon>
        <taxon>Dothideomycetes</taxon>
        <taxon>Pleosporomycetidae</taxon>
        <taxon>Pleosporales</taxon>
        <taxon>Pleosporineae</taxon>
        <taxon>Pleosporaceae</taxon>
        <taxon>Bipolaris</taxon>
    </lineage>
</organism>
<proteinExistence type="predicted"/>
<evidence type="ECO:0000313" key="1">
    <source>
        <dbReference type="EMBL" id="ENI10743.1"/>
    </source>
</evidence>
<accession>N4XQ11</accession>
<dbReference type="AlphaFoldDB" id="N4XQ11"/>
<evidence type="ECO:0008006" key="3">
    <source>
        <dbReference type="Google" id="ProtNLM"/>
    </source>
</evidence>
<dbReference type="HOGENOM" id="CLU_000288_125_11_1"/>
<evidence type="ECO:0000313" key="2">
    <source>
        <dbReference type="Proteomes" id="UP000012338"/>
    </source>
</evidence>